<name>A0A6C0KQ25_9ZZZZ</name>
<proteinExistence type="predicted"/>
<accession>A0A6C0KQ25</accession>
<dbReference type="AlphaFoldDB" id="A0A6C0KQ25"/>
<protein>
    <submittedName>
        <fullName evidence="2">Uncharacterized protein</fullName>
    </submittedName>
</protein>
<feature type="compositionally biased region" description="Low complexity" evidence="1">
    <location>
        <begin position="111"/>
        <end position="123"/>
    </location>
</feature>
<organism evidence="2">
    <name type="scientific">viral metagenome</name>
    <dbReference type="NCBI Taxonomy" id="1070528"/>
    <lineage>
        <taxon>unclassified sequences</taxon>
        <taxon>metagenomes</taxon>
        <taxon>organismal metagenomes</taxon>
    </lineage>
</organism>
<feature type="region of interest" description="Disordered" evidence="1">
    <location>
        <begin position="105"/>
        <end position="129"/>
    </location>
</feature>
<evidence type="ECO:0000256" key="1">
    <source>
        <dbReference type="SAM" id="MobiDB-lite"/>
    </source>
</evidence>
<sequence>METIVHLINETYKGWTFEGIEKVKGAYRGIAHEKHCGDFLLLHFSKENKKENFLLCEGEEDFINIYPFEQTKKLLLETTYSSDCSEENSDSFNDFCLQYLNNSSSDEEKSISSSKSESVYSSSDNEDND</sequence>
<reference evidence="2" key="1">
    <citation type="journal article" date="2020" name="Nature">
        <title>Giant virus diversity and host interactions through global metagenomics.</title>
        <authorList>
            <person name="Schulz F."/>
            <person name="Roux S."/>
            <person name="Paez-Espino D."/>
            <person name="Jungbluth S."/>
            <person name="Walsh D.A."/>
            <person name="Denef V.J."/>
            <person name="McMahon K.D."/>
            <person name="Konstantinidis K.T."/>
            <person name="Eloe-Fadrosh E.A."/>
            <person name="Kyrpides N.C."/>
            <person name="Woyke T."/>
        </authorList>
    </citation>
    <scope>NUCLEOTIDE SEQUENCE</scope>
    <source>
        <strain evidence="2">GVMAG-S-3300013014-136</strain>
    </source>
</reference>
<dbReference type="EMBL" id="MN740962">
    <property type="protein sequence ID" value="QHU20105.1"/>
    <property type="molecule type" value="Genomic_DNA"/>
</dbReference>
<evidence type="ECO:0000313" key="2">
    <source>
        <dbReference type="EMBL" id="QHU20105.1"/>
    </source>
</evidence>